<gene>
    <name evidence="1" type="ORF">PORUE0001_0045</name>
</gene>
<evidence type="ECO:0000313" key="1">
    <source>
        <dbReference type="EMBL" id="EEK17373.1"/>
    </source>
</evidence>
<organism evidence="1 2">
    <name type="scientific">Porphyromonas uenonis 60-3</name>
    <dbReference type="NCBI Taxonomy" id="596327"/>
    <lineage>
        <taxon>Bacteria</taxon>
        <taxon>Pseudomonadati</taxon>
        <taxon>Bacteroidota</taxon>
        <taxon>Bacteroidia</taxon>
        <taxon>Bacteroidales</taxon>
        <taxon>Porphyromonadaceae</taxon>
        <taxon>Porphyromonas</taxon>
    </lineage>
</organism>
<protein>
    <submittedName>
        <fullName evidence="1">Uncharacterized protein</fullName>
    </submittedName>
</protein>
<dbReference type="EMBL" id="ACLR01000069">
    <property type="protein sequence ID" value="EEK17373.1"/>
    <property type="molecule type" value="Genomic_DNA"/>
</dbReference>
<proteinExistence type="predicted"/>
<reference evidence="1 2" key="1">
    <citation type="submission" date="2009-04" db="EMBL/GenBank/DDBJ databases">
        <authorList>
            <person name="Sebastian Y."/>
            <person name="Madupu R."/>
            <person name="Durkin A.S."/>
            <person name="Torralba M."/>
            <person name="Methe B."/>
            <person name="Sutton G.G."/>
            <person name="Strausberg R.L."/>
            <person name="Nelson K.E."/>
        </authorList>
    </citation>
    <scope>NUCLEOTIDE SEQUENCE [LARGE SCALE GENOMIC DNA]</scope>
    <source>
        <strain evidence="1 2">60-3</strain>
    </source>
</reference>
<name>C2MA94_9PORP</name>
<dbReference type="AlphaFoldDB" id="C2MA94"/>
<keyword evidence="2" id="KW-1185">Reference proteome</keyword>
<sequence length="39" mass="4381">MALSRKFQFTHPVWGANLCVHQLHILLAVSIHAPRVGCE</sequence>
<accession>C2MA94</accession>
<comment type="caution">
    <text evidence="1">The sequence shown here is derived from an EMBL/GenBank/DDBJ whole genome shotgun (WGS) entry which is preliminary data.</text>
</comment>
<dbReference type="Proteomes" id="UP000003303">
    <property type="component" value="Unassembled WGS sequence"/>
</dbReference>
<evidence type="ECO:0000313" key="2">
    <source>
        <dbReference type="Proteomes" id="UP000003303"/>
    </source>
</evidence>